<accession>A0A3M7RYT4</accession>
<name>A0A3M7RYT4_BRAPC</name>
<sequence length="79" mass="9304">MFDLVYFQSLNKIMLIPNNISWFLKYCYKSSILVIRAKKINIYKDVLNKLIPKNHLDQDNLSNSTRLAFRLVITLPTCP</sequence>
<organism evidence="1 2">
    <name type="scientific">Brachionus plicatilis</name>
    <name type="common">Marine rotifer</name>
    <name type="synonym">Brachionus muelleri</name>
    <dbReference type="NCBI Taxonomy" id="10195"/>
    <lineage>
        <taxon>Eukaryota</taxon>
        <taxon>Metazoa</taxon>
        <taxon>Spiralia</taxon>
        <taxon>Gnathifera</taxon>
        <taxon>Rotifera</taxon>
        <taxon>Eurotatoria</taxon>
        <taxon>Monogononta</taxon>
        <taxon>Pseudotrocha</taxon>
        <taxon>Ploima</taxon>
        <taxon>Brachionidae</taxon>
        <taxon>Brachionus</taxon>
    </lineage>
</organism>
<dbReference type="AlphaFoldDB" id="A0A3M7RYT4"/>
<protein>
    <submittedName>
        <fullName evidence="1">Uncharacterized protein</fullName>
    </submittedName>
</protein>
<proteinExistence type="predicted"/>
<comment type="caution">
    <text evidence="1">The sequence shown here is derived from an EMBL/GenBank/DDBJ whole genome shotgun (WGS) entry which is preliminary data.</text>
</comment>
<dbReference type="Proteomes" id="UP000276133">
    <property type="component" value="Unassembled WGS sequence"/>
</dbReference>
<evidence type="ECO:0000313" key="1">
    <source>
        <dbReference type="EMBL" id="RNA28505.1"/>
    </source>
</evidence>
<reference evidence="1 2" key="1">
    <citation type="journal article" date="2018" name="Sci. Rep.">
        <title>Genomic signatures of local adaptation to the degree of environmental predictability in rotifers.</title>
        <authorList>
            <person name="Franch-Gras L."/>
            <person name="Hahn C."/>
            <person name="Garcia-Roger E.M."/>
            <person name="Carmona M.J."/>
            <person name="Serra M."/>
            <person name="Gomez A."/>
        </authorList>
    </citation>
    <scope>NUCLEOTIDE SEQUENCE [LARGE SCALE GENOMIC DNA]</scope>
    <source>
        <strain evidence="1">HYR1</strain>
    </source>
</reference>
<keyword evidence="2" id="KW-1185">Reference proteome</keyword>
<evidence type="ECO:0000313" key="2">
    <source>
        <dbReference type="Proteomes" id="UP000276133"/>
    </source>
</evidence>
<dbReference type="EMBL" id="REGN01002383">
    <property type="protein sequence ID" value="RNA28505.1"/>
    <property type="molecule type" value="Genomic_DNA"/>
</dbReference>
<gene>
    <name evidence="1" type="ORF">BpHYR1_006246</name>
</gene>